<proteinExistence type="predicted"/>
<gene>
    <name evidence="1" type="ORF">NDU88_004980</name>
</gene>
<protein>
    <recommendedName>
        <fullName evidence="3">Reverse transcriptase domain-containing protein</fullName>
    </recommendedName>
</protein>
<name>A0AAV7NMK4_PLEWA</name>
<dbReference type="PANTHER" id="PTHR19446">
    <property type="entry name" value="REVERSE TRANSCRIPTASES"/>
    <property type="match status" value="1"/>
</dbReference>
<dbReference type="AlphaFoldDB" id="A0AAV7NMK4"/>
<dbReference type="EMBL" id="JANPWB010000012">
    <property type="protein sequence ID" value="KAJ1116774.1"/>
    <property type="molecule type" value="Genomic_DNA"/>
</dbReference>
<organism evidence="1 2">
    <name type="scientific">Pleurodeles waltl</name>
    <name type="common">Iberian ribbed newt</name>
    <dbReference type="NCBI Taxonomy" id="8319"/>
    <lineage>
        <taxon>Eukaryota</taxon>
        <taxon>Metazoa</taxon>
        <taxon>Chordata</taxon>
        <taxon>Craniata</taxon>
        <taxon>Vertebrata</taxon>
        <taxon>Euteleostomi</taxon>
        <taxon>Amphibia</taxon>
        <taxon>Batrachia</taxon>
        <taxon>Caudata</taxon>
        <taxon>Salamandroidea</taxon>
        <taxon>Salamandridae</taxon>
        <taxon>Pleurodelinae</taxon>
        <taxon>Pleurodeles</taxon>
    </lineage>
</organism>
<evidence type="ECO:0000313" key="2">
    <source>
        <dbReference type="Proteomes" id="UP001066276"/>
    </source>
</evidence>
<keyword evidence="2" id="KW-1185">Reference proteome</keyword>
<evidence type="ECO:0008006" key="3">
    <source>
        <dbReference type="Google" id="ProtNLM"/>
    </source>
</evidence>
<reference evidence="1" key="1">
    <citation type="journal article" date="2022" name="bioRxiv">
        <title>Sequencing and chromosome-scale assembly of the giantPleurodeles waltlgenome.</title>
        <authorList>
            <person name="Brown T."/>
            <person name="Elewa A."/>
            <person name="Iarovenko S."/>
            <person name="Subramanian E."/>
            <person name="Araus A.J."/>
            <person name="Petzold A."/>
            <person name="Susuki M."/>
            <person name="Suzuki K.-i.T."/>
            <person name="Hayashi T."/>
            <person name="Toyoda A."/>
            <person name="Oliveira C."/>
            <person name="Osipova E."/>
            <person name="Leigh N.D."/>
            <person name="Simon A."/>
            <person name="Yun M.H."/>
        </authorList>
    </citation>
    <scope>NUCLEOTIDE SEQUENCE</scope>
    <source>
        <strain evidence="1">20211129_DDA</strain>
        <tissue evidence="1">Liver</tissue>
    </source>
</reference>
<dbReference type="Proteomes" id="UP001066276">
    <property type="component" value="Chromosome 8"/>
</dbReference>
<evidence type="ECO:0000313" key="1">
    <source>
        <dbReference type="EMBL" id="KAJ1116774.1"/>
    </source>
</evidence>
<accession>A0AAV7NMK4</accession>
<comment type="caution">
    <text evidence="1">The sequence shown here is derived from an EMBL/GenBank/DDBJ whole genome shotgun (WGS) entry which is preliminary data.</text>
</comment>
<sequence length="114" mass="12892">MYTEAFEWDKFPESLREANIVMLPKPGKESTDCKSYLLLSMINVNAEILEKILEYCLSKVVDRVIHADQLGFMGGRTTTTNIRKAFLIMKQAKNGMESCVVASLDAHKVFDTVN</sequence>